<feature type="compositionally biased region" description="Polar residues" evidence="1">
    <location>
        <begin position="131"/>
        <end position="141"/>
    </location>
</feature>
<keyword evidence="3" id="KW-1185">Reference proteome</keyword>
<feature type="region of interest" description="Disordered" evidence="1">
    <location>
        <begin position="90"/>
        <end position="141"/>
    </location>
</feature>
<accession>A0A9P5A598</accession>
<proteinExistence type="predicted"/>
<dbReference type="Proteomes" id="UP000730481">
    <property type="component" value="Unassembled WGS sequence"/>
</dbReference>
<dbReference type="EMBL" id="PVQB02001138">
    <property type="protein sequence ID" value="KAF4332193.1"/>
    <property type="molecule type" value="Genomic_DNA"/>
</dbReference>
<gene>
    <name evidence="2" type="ORF">FBEOM_14014</name>
</gene>
<comment type="caution">
    <text evidence="2">The sequence shown here is derived from an EMBL/GenBank/DDBJ whole genome shotgun (WGS) entry which is preliminary data.</text>
</comment>
<evidence type="ECO:0000256" key="1">
    <source>
        <dbReference type="SAM" id="MobiDB-lite"/>
    </source>
</evidence>
<sequence>MTHSDNKQHLQPNRGPWHWPKFGKRDFEDSDEFLEGSQYHHGNKRRRTMAQGSQHRSYYMKPRSLSLTSIDVSTMPWGYVATPPPVEEIFTSGISDQEGNLSPRVTHPNSPILASPSATPEVMDPYHSNEDGSSSSDGLSN</sequence>
<evidence type="ECO:0000313" key="2">
    <source>
        <dbReference type="EMBL" id="KAF4332193.1"/>
    </source>
</evidence>
<evidence type="ECO:0000313" key="3">
    <source>
        <dbReference type="Proteomes" id="UP000730481"/>
    </source>
</evidence>
<feature type="region of interest" description="Disordered" evidence="1">
    <location>
        <begin position="1"/>
        <end position="22"/>
    </location>
</feature>
<name>A0A9P5A598_9HYPO</name>
<reference evidence="2" key="1">
    <citation type="journal article" date="2017" name="Mycologia">
        <title>Fusarium algeriense, sp. nov., a novel toxigenic crown rot pathogen of durum wheat from Algeria is nested in the Fusarium burgessii species complex.</title>
        <authorList>
            <person name="Laraba I."/>
            <person name="Keddad A."/>
            <person name="Boureghda H."/>
            <person name="Abdallah N."/>
            <person name="Vaughan M.M."/>
            <person name="Proctor R.H."/>
            <person name="Busman M."/>
            <person name="O'Donnell K."/>
        </authorList>
    </citation>
    <scope>NUCLEOTIDE SEQUENCE</scope>
    <source>
        <strain evidence="2">NRRL 25174</strain>
    </source>
</reference>
<dbReference type="AlphaFoldDB" id="A0A9P5A598"/>
<organism evidence="2 3">
    <name type="scientific">Fusarium beomiforme</name>
    <dbReference type="NCBI Taxonomy" id="44412"/>
    <lineage>
        <taxon>Eukaryota</taxon>
        <taxon>Fungi</taxon>
        <taxon>Dikarya</taxon>
        <taxon>Ascomycota</taxon>
        <taxon>Pezizomycotina</taxon>
        <taxon>Sordariomycetes</taxon>
        <taxon>Hypocreomycetidae</taxon>
        <taxon>Hypocreales</taxon>
        <taxon>Nectriaceae</taxon>
        <taxon>Fusarium</taxon>
        <taxon>Fusarium burgessii species complex</taxon>
    </lineage>
</organism>
<feature type="region of interest" description="Disordered" evidence="1">
    <location>
        <begin position="36"/>
        <end position="58"/>
    </location>
</feature>
<reference evidence="2" key="2">
    <citation type="submission" date="2020-02" db="EMBL/GenBank/DDBJ databases">
        <title>Identification and distribution of gene clusters putatively required for synthesis of sphingolipid metabolism inhibitors in phylogenetically diverse species of the filamentous fungus Fusarium.</title>
        <authorList>
            <person name="Kim H.-S."/>
            <person name="Busman M."/>
            <person name="Brown D.W."/>
            <person name="Divon H."/>
            <person name="Uhlig S."/>
            <person name="Proctor R.H."/>
        </authorList>
    </citation>
    <scope>NUCLEOTIDE SEQUENCE</scope>
    <source>
        <strain evidence="2">NRRL 25174</strain>
    </source>
</reference>
<protein>
    <submittedName>
        <fullName evidence="2">Uncharacterized protein</fullName>
    </submittedName>
</protein>